<accession>A0A060SLJ2</accession>
<dbReference type="Gene3D" id="3.80.10.10">
    <property type="entry name" value="Ribonuclease Inhibitor"/>
    <property type="match status" value="1"/>
</dbReference>
<sequence>MVSPSLRSLELSTTRARQFSPFGYATAPVPDNDYTQSEPLFVGLPSAAPHLSRLFISSRHLPRLIVLPHLLRFSQMRELYLYSNLCSLTPLDLHRLFEAMPILELLSTHIRDFDSPDHVASSDTLRELRVNGAGGDLAGLLTHGLQAPYLHSLLVTIDEDVWTPSHDHCIKALSDRQYISCLRKLKIATQTYGDEPPIQPSLPLYPTVVHPLSALRGLEALDLGILHTLFRLEEVDILAIAQAWPRMKSLVLSYIPSDSLPSISALRHFAEHCPDLRGLTLTKLNLTGIGDLQDQIPASYASRPPHPLQKLDLRMTWGVTPAVSGEAAQSIARFLDTLFPNVQLRERRPDISRIDSFFVSWERIETEIRALRNERTMDLVAWREAHTTMQGGTR</sequence>
<dbReference type="OMA" id="LADTMEH"/>
<evidence type="ECO:0008006" key="3">
    <source>
        <dbReference type="Google" id="ProtNLM"/>
    </source>
</evidence>
<dbReference type="InterPro" id="IPR032675">
    <property type="entry name" value="LRR_dom_sf"/>
</dbReference>
<dbReference type="AlphaFoldDB" id="A0A060SLJ2"/>
<dbReference type="SUPFAM" id="SSF52047">
    <property type="entry name" value="RNI-like"/>
    <property type="match status" value="1"/>
</dbReference>
<reference evidence="1" key="1">
    <citation type="submission" date="2014-01" db="EMBL/GenBank/DDBJ databases">
        <title>The genome of the white-rot fungus Pycnoporus cinnabarinus: a basidiomycete model with a versatile arsenal for lignocellulosic biomass breakdown.</title>
        <authorList>
            <person name="Levasseur A."/>
            <person name="Lomascolo A."/>
            <person name="Ruiz-Duenas F.J."/>
            <person name="Uzan E."/>
            <person name="Piumi F."/>
            <person name="Kues U."/>
            <person name="Ram A.F.J."/>
            <person name="Murat C."/>
            <person name="Haon M."/>
            <person name="Benoit I."/>
            <person name="Arfi Y."/>
            <person name="Chevret D."/>
            <person name="Drula E."/>
            <person name="Kwon M.J."/>
            <person name="Gouret P."/>
            <person name="Lesage-Meessen L."/>
            <person name="Lombard V."/>
            <person name="Mariette J."/>
            <person name="Noirot C."/>
            <person name="Park J."/>
            <person name="Patyshakuliyeva A."/>
            <person name="Wieneger R.A.B."/>
            <person name="Wosten H.A.B."/>
            <person name="Martin F."/>
            <person name="Coutinho P.M."/>
            <person name="de Vries R."/>
            <person name="Martinez A.T."/>
            <person name="Klopp C."/>
            <person name="Pontarotti P."/>
            <person name="Henrissat B."/>
            <person name="Record E."/>
        </authorList>
    </citation>
    <scope>NUCLEOTIDE SEQUENCE [LARGE SCALE GENOMIC DNA]</scope>
    <source>
        <strain evidence="1">BRFM137</strain>
    </source>
</reference>
<protein>
    <recommendedName>
        <fullName evidence="3">F-box domain-containing protein</fullName>
    </recommendedName>
</protein>
<dbReference type="HOGENOM" id="CLU_799718_0_0_1"/>
<dbReference type="EMBL" id="CCBP010000235">
    <property type="protein sequence ID" value="CDO75056.1"/>
    <property type="molecule type" value="Genomic_DNA"/>
</dbReference>
<gene>
    <name evidence="1" type="ORF">BN946_scf184757.g11</name>
</gene>
<dbReference type="OrthoDB" id="3543113at2759"/>
<organism evidence="1 2">
    <name type="scientific">Pycnoporus cinnabarinus</name>
    <name type="common">Cinnabar-red polypore</name>
    <name type="synonym">Trametes cinnabarina</name>
    <dbReference type="NCBI Taxonomy" id="5643"/>
    <lineage>
        <taxon>Eukaryota</taxon>
        <taxon>Fungi</taxon>
        <taxon>Dikarya</taxon>
        <taxon>Basidiomycota</taxon>
        <taxon>Agaricomycotina</taxon>
        <taxon>Agaricomycetes</taxon>
        <taxon>Polyporales</taxon>
        <taxon>Polyporaceae</taxon>
        <taxon>Trametes</taxon>
    </lineage>
</organism>
<dbReference type="Proteomes" id="UP000029665">
    <property type="component" value="Unassembled WGS sequence"/>
</dbReference>
<dbReference type="STRING" id="5643.A0A060SLJ2"/>
<name>A0A060SLJ2_PYCCI</name>
<comment type="caution">
    <text evidence="1">The sequence shown here is derived from an EMBL/GenBank/DDBJ whole genome shotgun (WGS) entry which is preliminary data.</text>
</comment>
<keyword evidence="2" id="KW-1185">Reference proteome</keyword>
<evidence type="ECO:0000313" key="2">
    <source>
        <dbReference type="Proteomes" id="UP000029665"/>
    </source>
</evidence>
<proteinExistence type="predicted"/>
<evidence type="ECO:0000313" key="1">
    <source>
        <dbReference type="EMBL" id="CDO75056.1"/>
    </source>
</evidence>